<reference evidence="2 3" key="1">
    <citation type="submission" date="2024-05" db="EMBL/GenBank/DDBJ databases">
        <authorList>
            <person name="Wallberg A."/>
        </authorList>
    </citation>
    <scope>NUCLEOTIDE SEQUENCE [LARGE SCALE GENOMIC DNA]</scope>
</reference>
<gene>
    <name evidence="2" type="ORF">MNOR_LOCUS330</name>
</gene>
<dbReference type="EMBL" id="CAXKWB010000068">
    <property type="protein sequence ID" value="CAL4058939.1"/>
    <property type="molecule type" value="Genomic_DNA"/>
</dbReference>
<feature type="transmembrane region" description="Helical" evidence="1">
    <location>
        <begin position="75"/>
        <end position="96"/>
    </location>
</feature>
<keyword evidence="1" id="KW-0472">Membrane</keyword>
<keyword evidence="1" id="KW-1133">Transmembrane helix</keyword>
<evidence type="ECO:0000256" key="1">
    <source>
        <dbReference type="SAM" id="Phobius"/>
    </source>
</evidence>
<keyword evidence="1" id="KW-0812">Transmembrane</keyword>
<proteinExistence type="predicted"/>
<name>A0AAV2PL24_MEGNR</name>
<feature type="non-terminal residue" evidence="2">
    <location>
        <position position="357"/>
    </location>
</feature>
<protein>
    <submittedName>
        <fullName evidence="2">Uncharacterized protein</fullName>
    </submittedName>
</protein>
<feature type="transmembrane region" description="Helical" evidence="1">
    <location>
        <begin position="12"/>
        <end position="41"/>
    </location>
</feature>
<accession>A0AAV2PL24</accession>
<keyword evidence="3" id="KW-1185">Reference proteome</keyword>
<dbReference type="Proteomes" id="UP001497623">
    <property type="component" value="Unassembled WGS sequence"/>
</dbReference>
<evidence type="ECO:0000313" key="2">
    <source>
        <dbReference type="EMBL" id="CAL4058939.1"/>
    </source>
</evidence>
<sequence length="357" mass="39220">MCAWRGGGGVGAVTIVGAVLLILGITQTIAGIYFMIVLPIFEIGSNIWTGNWSALCGLVMSVMGCGDLRRRRGTWVLVMALSVLLVDVANLVIIQVGENSVFMTTEDMQTIMKNNQESTLRIAFWLTTATTAIGIVVSFFGAQYLFCVVVRGQRKMGKHNVTRSLSEEDLPRSQELEDCSPSLEDIVALPEPAGSSAWVYHPEEDKTPNTLYPMSPLDLLSELPDASRRIPLRHASFATTRYARVHQRPQRAQSFAVRRDSQLPEVLFSIPPVNFPEAAGSLRVTSHYARPNARRLYRSNSLSGRLLLEETFSSGTSLSRRFHGGSLDDLDATPVIEVGITASERTRSESSLISSSQ</sequence>
<feature type="transmembrane region" description="Helical" evidence="1">
    <location>
        <begin position="122"/>
        <end position="150"/>
    </location>
</feature>
<evidence type="ECO:0000313" key="3">
    <source>
        <dbReference type="Proteomes" id="UP001497623"/>
    </source>
</evidence>
<organism evidence="2 3">
    <name type="scientific">Meganyctiphanes norvegica</name>
    <name type="common">Northern krill</name>
    <name type="synonym">Thysanopoda norvegica</name>
    <dbReference type="NCBI Taxonomy" id="48144"/>
    <lineage>
        <taxon>Eukaryota</taxon>
        <taxon>Metazoa</taxon>
        <taxon>Ecdysozoa</taxon>
        <taxon>Arthropoda</taxon>
        <taxon>Crustacea</taxon>
        <taxon>Multicrustacea</taxon>
        <taxon>Malacostraca</taxon>
        <taxon>Eumalacostraca</taxon>
        <taxon>Eucarida</taxon>
        <taxon>Euphausiacea</taxon>
        <taxon>Euphausiidae</taxon>
        <taxon>Meganyctiphanes</taxon>
    </lineage>
</organism>
<comment type="caution">
    <text evidence="2">The sequence shown here is derived from an EMBL/GenBank/DDBJ whole genome shotgun (WGS) entry which is preliminary data.</text>
</comment>
<dbReference type="AlphaFoldDB" id="A0AAV2PL24"/>